<gene>
    <name evidence="1" type="ORF">WJX73_000339</name>
</gene>
<dbReference type="Proteomes" id="UP001465755">
    <property type="component" value="Unassembled WGS sequence"/>
</dbReference>
<keyword evidence="2" id="KW-1185">Reference proteome</keyword>
<sequence length="266" mass="29573">MPESMVLPAEYTAGAVGCFVRLVQEFRTQGTPSATTLTANVEAYVEVVFLADFLQVDSQLMKQLRAFTDATQAMLQRKQDVLARSPDIWGPALASKLYAEAALEDRVDIVKWFLRGGTHFCHQIDAAAGQANASQAHMQQATDHLVQAGRKAMSKIRPGQLAKNHFLCHIMWSRVLSRLGIKDECRGFRGLGKVQIVSSFIDWASSNGEEESHVLKTELTPLHRGLCKWRGWLIGKDDGQNILTYFERGDMTEVVCRAVVAFSMDG</sequence>
<dbReference type="AlphaFoldDB" id="A0AAW1NP86"/>
<proteinExistence type="predicted"/>
<dbReference type="EMBL" id="JALJOQ010000148">
    <property type="protein sequence ID" value="KAK9793703.1"/>
    <property type="molecule type" value="Genomic_DNA"/>
</dbReference>
<organism evidence="1 2">
    <name type="scientific">Symbiochloris irregularis</name>
    <dbReference type="NCBI Taxonomy" id="706552"/>
    <lineage>
        <taxon>Eukaryota</taxon>
        <taxon>Viridiplantae</taxon>
        <taxon>Chlorophyta</taxon>
        <taxon>core chlorophytes</taxon>
        <taxon>Trebouxiophyceae</taxon>
        <taxon>Trebouxiales</taxon>
        <taxon>Trebouxiaceae</taxon>
        <taxon>Symbiochloris</taxon>
    </lineage>
</organism>
<accession>A0AAW1NP86</accession>
<evidence type="ECO:0000313" key="2">
    <source>
        <dbReference type="Proteomes" id="UP001465755"/>
    </source>
</evidence>
<reference evidence="1 2" key="1">
    <citation type="journal article" date="2024" name="Nat. Commun.">
        <title>Phylogenomics reveals the evolutionary origins of lichenization in chlorophyte algae.</title>
        <authorList>
            <person name="Puginier C."/>
            <person name="Libourel C."/>
            <person name="Otte J."/>
            <person name="Skaloud P."/>
            <person name="Haon M."/>
            <person name="Grisel S."/>
            <person name="Petersen M."/>
            <person name="Berrin J.G."/>
            <person name="Delaux P.M."/>
            <person name="Dal Grande F."/>
            <person name="Keller J."/>
        </authorList>
    </citation>
    <scope>NUCLEOTIDE SEQUENCE [LARGE SCALE GENOMIC DNA]</scope>
    <source>
        <strain evidence="1 2">SAG 2036</strain>
    </source>
</reference>
<evidence type="ECO:0000313" key="1">
    <source>
        <dbReference type="EMBL" id="KAK9793703.1"/>
    </source>
</evidence>
<name>A0AAW1NP86_9CHLO</name>
<comment type="caution">
    <text evidence="1">The sequence shown here is derived from an EMBL/GenBank/DDBJ whole genome shotgun (WGS) entry which is preliminary data.</text>
</comment>
<protein>
    <submittedName>
        <fullName evidence="1">Uncharacterized protein</fullName>
    </submittedName>
</protein>